<evidence type="ECO:0000256" key="2">
    <source>
        <dbReference type="ARBA" id="ARBA00022741"/>
    </source>
</evidence>
<evidence type="ECO:0000256" key="4">
    <source>
        <dbReference type="SAM" id="MobiDB-lite"/>
    </source>
</evidence>
<keyword evidence="2" id="KW-0547">Nucleotide-binding</keyword>
<dbReference type="Pfam" id="PF00005">
    <property type="entry name" value="ABC_tran"/>
    <property type="match status" value="1"/>
</dbReference>
<dbReference type="InterPro" id="IPR050153">
    <property type="entry name" value="Metal_Ion_Import_ABC"/>
</dbReference>
<feature type="region of interest" description="Disordered" evidence="4">
    <location>
        <begin position="258"/>
        <end position="277"/>
    </location>
</feature>
<feature type="domain" description="ABC transporter" evidence="5">
    <location>
        <begin position="4"/>
        <end position="239"/>
    </location>
</feature>
<keyword evidence="3 6" id="KW-0067">ATP-binding</keyword>
<evidence type="ECO:0000256" key="3">
    <source>
        <dbReference type="ARBA" id="ARBA00022840"/>
    </source>
</evidence>
<keyword evidence="7" id="KW-1185">Reference proteome</keyword>
<dbReference type="PANTHER" id="PTHR42734:SF19">
    <property type="entry name" value="IRON COMPOUNDS ABC TRANSPORTER, ATP-BINDING PROTEIN"/>
    <property type="match status" value="1"/>
</dbReference>
<name>A0A1H2HIF9_9BACT</name>
<dbReference type="AlphaFoldDB" id="A0A1H2HIF9"/>
<gene>
    <name evidence="6" type="ORF">SAMN04487931_106265</name>
</gene>
<dbReference type="Proteomes" id="UP000199608">
    <property type="component" value="Unassembled WGS sequence"/>
</dbReference>
<dbReference type="PANTHER" id="PTHR42734">
    <property type="entry name" value="METAL TRANSPORT SYSTEM ATP-BINDING PROTEIN TM_0124-RELATED"/>
    <property type="match status" value="1"/>
</dbReference>
<dbReference type="InterPro" id="IPR003439">
    <property type="entry name" value="ABC_transporter-like_ATP-bd"/>
</dbReference>
<dbReference type="SUPFAM" id="SSF52540">
    <property type="entry name" value="P-loop containing nucleoside triphosphate hydrolases"/>
    <property type="match status" value="1"/>
</dbReference>
<proteinExistence type="predicted"/>
<dbReference type="InterPro" id="IPR027417">
    <property type="entry name" value="P-loop_NTPase"/>
</dbReference>
<dbReference type="CDD" id="cd03214">
    <property type="entry name" value="ABC_Iron-Siderophores_B12_Hemin"/>
    <property type="match status" value="1"/>
</dbReference>
<evidence type="ECO:0000256" key="1">
    <source>
        <dbReference type="ARBA" id="ARBA00022448"/>
    </source>
</evidence>
<reference evidence="7" key="1">
    <citation type="submission" date="2016-10" db="EMBL/GenBank/DDBJ databases">
        <authorList>
            <person name="Varghese N."/>
            <person name="Submissions S."/>
        </authorList>
    </citation>
    <scope>NUCLEOTIDE SEQUENCE [LARGE SCALE GENOMIC DNA]</scope>
    <source>
        <strain evidence="7">DSM 3384</strain>
    </source>
</reference>
<dbReference type="FunFam" id="3.40.50.300:FF:000134">
    <property type="entry name" value="Iron-enterobactin ABC transporter ATP-binding protein"/>
    <property type="match status" value="1"/>
</dbReference>
<dbReference type="RefSeq" id="WP_092234471.1">
    <property type="nucleotide sequence ID" value="NZ_FNLL01000006.1"/>
</dbReference>
<dbReference type="EMBL" id="FNLL01000006">
    <property type="protein sequence ID" value="SDU31661.1"/>
    <property type="molecule type" value="Genomic_DNA"/>
</dbReference>
<sequence>MKFIHVNNISYNYSQKQVLKKVTLTIDQGKVLSLLGPNGSGKTTLLKMIMGFYRPSTGQVILEGRSISDMTPRELARRIAYVPQVHRLAFSYRVMDVVLMGRVSRKPFFFRYSSKDRAIAARALEQLSIAHLKDRPYTEISGGERQLTLIARAMAQGADTFVLDEPVNGLDYGNQIRLLKQIADLAEQGYTFIQTSHFPEHAIWISDRVVMLQDGQIIANGSTQDVINGPNLYRLYKTPIGIVEAKNGMRVCVPRLMRDRHHSSEKQEKNNAQYQAA</sequence>
<dbReference type="Gene3D" id="3.40.50.300">
    <property type="entry name" value="P-loop containing nucleotide triphosphate hydrolases"/>
    <property type="match status" value="1"/>
</dbReference>
<evidence type="ECO:0000313" key="6">
    <source>
        <dbReference type="EMBL" id="SDU31661.1"/>
    </source>
</evidence>
<dbReference type="GO" id="GO:0005524">
    <property type="term" value="F:ATP binding"/>
    <property type="evidence" value="ECO:0007669"/>
    <property type="project" value="UniProtKB-KW"/>
</dbReference>
<accession>A0A1H2HIF9</accession>
<dbReference type="SMART" id="SM00382">
    <property type="entry name" value="AAA"/>
    <property type="match status" value="1"/>
</dbReference>
<organism evidence="6 7">
    <name type="scientific">Desulfobacula phenolica</name>
    <dbReference type="NCBI Taxonomy" id="90732"/>
    <lineage>
        <taxon>Bacteria</taxon>
        <taxon>Pseudomonadati</taxon>
        <taxon>Thermodesulfobacteriota</taxon>
        <taxon>Desulfobacteria</taxon>
        <taxon>Desulfobacterales</taxon>
        <taxon>Desulfobacteraceae</taxon>
        <taxon>Desulfobacula</taxon>
    </lineage>
</organism>
<evidence type="ECO:0000313" key="7">
    <source>
        <dbReference type="Proteomes" id="UP000199608"/>
    </source>
</evidence>
<keyword evidence="1" id="KW-0813">Transport</keyword>
<dbReference type="GO" id="GO:0016887">
    <property type="term" value="F:ATP hydrolysis activity"/>
    <property type="evidence" value="ECO:0007669"/>
    <property type="project" value="InterPro"/>
</dbReference>
<dbReference type="InterPro" id="IPR003593">
    <property type="entry name" value="AAA+_ATPase"/>
</dbReference>
<evidence type="ECO:0000259" key="5">
    <source>
        <dbReference type="PROSITE" id="PS50893"/>
    </source>
</evidence>
<dbReference type="PROSITE" id="PS50893">
    <property type="entry name" value="ABC_TRANSPORTER_2"/>
    <property type="match status" value="1"/>
</dbReference>
<protein>
    <submittedName>
        <fullName evidence="6">Iron complex transport system ATP-binding protein</fullName>
    </submittedName>
</protein>